<dbReference type="SUPFAM" id="SSF53254">
    <property type="entry name" value="Phosphoglycerate mutase-like"/>
    <property type="match status" value="1"/>
</dbReference>
<evidence type="ECO:0000313" key="3">
    <source>
        <dbReference type="EMBL" id="DBA03284.1"/>
    </source>
</evidence>
<dbReference type="InterPro" id="IPR033379">
    <property type="entry name" value="Acid_Pase_AS"/>
</dbReference>
<evidence type="ECO:0000256" key="2">
    <source>
        <dbReference type="ARBA" id="ARBA00022801"/>
    </source>
</evidence>
<dbReference type="InterPro" id="IPR029033">
    <property type="entry name" value="His_PPase_superfam"/>
</dbReference>
<dbReference type="PANTHER" id="PTHR11567:SF110">
    <property type="entry name" value="2-PHOSPHOXYLOSE PHOSPHATASE 1"/>
    <property type="match status" value="1"/>
</dbReference>
<dbReference type="Proteomes" id="UP001146120">
    <property type="component" value="Unassembled WGS sequence"/>
</dbReference>
<comment type="caution">
    <text evidence="3">The sequence shown here is derived from an EMBL/GenBank/DDBJ whole genome shotgun (WGS) entry which is preliminary data.</text>
</comment>
<dbReference type="AlphaFoldDB" id="A0AAV2ZDB1"/>
<organism evidence="3 4">
    <name type="scientific">Lagenidium giganteum</name>
    <dbReference type="NCBI Taxonomy" id="4803"/>
    <lineage>
        <taxon>Eukaryota</taxon>
        <taxon>Sar</taxon>
        <taxon>Stramenopiles</taxon>
        <taxon>Oomycota</taxon>
        <taxon>Peronosporomycetes</taxon>
        <taxon>Pythiales</taxon>
        <taxon>Pythiaceae</taxon>
    </lineage>
</organism>
<dbReference type="PANTHER" id="PTHR11567">
    <property type="entry name" value="ACID PHOSPHATASE-RELATED"/>
    <property type="match status" value="1"/>
</dbReference>
<proteinExistence type="inferred from homology"/>
<sequence length="388" mass="43791">MSMRRQWTVRQLQVLHRHGDRSPLHNVFQGVSQQEHDERALWQTRMPRQRDLAHLTQQYAVRHTAATTGASGSAGTIIPPQAEPFGTLTTTGLEQMKQRGSRLRELCDREGFAVGALSVPRVQVFSNSYLRTQRSVQSLLSGLFHDRPEMTPLIEVLPPATDMINTYAAFPEIADLKNALELVDDTFGERERQMAPRKAELMRLLPLYANGSVPFTWMTTADYFTCRDAHDVPLIPHTSEHLDSTLTHLSFRFQQFYSQQTILGLVAGRLMRNVINEVMPKQRFIDMHRAVQGHDDRKDLVIYSGHDVSVLAALHAIGAQCVHETKWWPTYASALTFELLEDERGNHRVRARLDGQPLVQTSGDGAAECAFADFEDNVLAKLGPSSAR</sequence>
<dbReference type="PROSITE" id="PS00616">
    <property type="entry name" value="HIS_ACID_PHOSPHAT_1"/>
    <property type="match status" value="1"/>
</dbReference>
<keyword evidence="2" id="KW-0378">Hydrolase</keyword>
<comment type="similarity">
    <text evidence="1">Belongs to the histidine acid phosphatase family.</text>
</comment>
<reference evidence="3" key="1">
    <citation type="submission" date="2022-11" db="EMBL/GenBank/DDBJ databases">
        <authorList>
            <person name="Morgan W.R."/>
            <person name="Tartar A."/>
        </authorList>
    </citation>
    <scope>NUCLEOTIDE SEQUENCE</scope>
    <source>
        <strain evidence="3">ARSEF 373</strain>
    </source>
</reference>
<dbReference type="Gene3D" id="3.40.50.1240">
    <property type="entry name" value="Phosphoglycerate mutase-like"/>
    <property type="match status" value="1"/>
</dbReference>
<evidence type="ECO:0008006" key="5">
    <source>
        <dbReference type="Google" id="ProtNLM"/>
    </source>
</evidence>
<dbReference type="EMBL" id="DAKRPA010000021">
    <property type="protein sequence ID" value="DBA03284.1"/>
    <property type="molecule type" value="Genomic_DNA"/>
</dbReference>
<dbReference type="InterPro" id="IPR050645">
    <property type="entry name" value="Histidine_acid_phosphatase"/>
</dbReference>
<evidence type="ECO:0000256" key="1">
    <source>
        <dbReference type="ARBA" id="ARBA00005375"/>
    </source>
</evidence>
<dbReference type="GO" id="GO:0016791">
    <property type="term" value="F:phosphatase activity"/>
    <property type="evidence" value="ECO:0007669"/>
    <property type="project" value="TreeGrafter"/>
</dbReference>
<gene>
    <name evidence="3" type="ORF">N0F65_011643</name>
</gene>
<dbReference type="InterPro" id="IPR000560">
    <property type="entry name" value="His_Pase_clade-2"/>
</dbReference>
<dbReference type="CDD" id="cd07061">
    <property type="entry name" value="HP_HAP_like"/>
    <property type="match status" value="1"/>
</dbReference>
<reference evidence="3" key="2">
    <citation type="journal article" date="2023" name="Microbiol Resour">
        <title>Decontamination and Annotation of the Draft Genome Sequence of the Oomycete Lagenidium giganteum ARSEF 373.</title>
        <authorList>
            <person name="Morgan W.R."/>
            <person name="Tartar A."/>
        </authorList>
    </citation>
    <scope>NUCLEOTIDE SEQUENCE</scope>
    <source>
        <strain evidence="3">ARSEF 373</strain>
    </source>
</reference>
<dbReference type="Pfam" id="PF00328">
    <property type="entry name" value="His_Phos_2"/>
    <property type="match status" value="2"/>
</dbReference>
<evidence type="ECO:0000313" key="4">
    <source>
        <dbReference type="Proteomes" id="UP001146120"/>
    </source>
</evidence>
<name>A0AAV2ZDB1_9STRA</name>
<keyword evidence="4" id="KW-1185">Reference proteome</keyword>
<accession>A0AAV2ZDB1</accession>
<protein>
    <recommendedName>
        <fullName evidence="5">Acid phosphatase</fullName>
    </recommendedName>
</protein>